<reference evidence="1" key="1">
    <citation type="submission" date="2019-11" db="EMBL/GenBank/DDBJ databases">
        <title>Nori genome reveals adaptations in red seaweeds to the harsh intertidal environment.</title>
        <authorList>
            <person name="Wang D."/>
            <person name="Mao Y."/>
        </authorList>
    </citation>
    <scope>NUCLEOTIDE SEQUENCE</scope>
    <source>
        <tissue evidence="1">Gametophyte</tissue>
    </source>
</reference>
<comment type="caution">
    <text evidence="1">The sequence shown here is derived from an EMBL/GenBank/DDBJ whole genome shotgun (WGS) entry which is preliminary data.</text>
</comment>
<dbReference type="EMBL" id="CM020619">
    <property type="protein sequence ID" value="KAK1866241.1"/>
    <property type="molecule type" value="Genomic_DNA"/>
</dbReference>
<sequence>MPLPLCRHVRCAGWPTQRAVPLAHLRAPRHGRLEAGRAAWPPFPTVVPVHRAPFELQAGYAVPDDAGAAPPLFNPLSSCPTPNCILVPRLIKSRCTNPPARHRHLWRWGPSAASGFVQTVARARQGWRHYGLRLNVVSASGMVMWPVAADATRSWWVLRRYLALTLLPWVTGVTVGWRGRLLGAPLRLPNKDGGVGEQC</sequence>
<gene>
    <name evidence="1" type="ORF">I4F81_008761</name>
</gene>
<accession>A0ACC3C921</accession>
<protein>
    <submittedName>
        <fullName evidence="1">Uncharacterized protein</fullName>
    </submittedName>
</protein>
<evidence type="ECO:0000313" key="2">
    <source>
        <dbReference type="Proteomes" id="UP000798662"/>
    </source>
</evidence>
<evidence type="ECO:0000313" key="1">
    <source>
        <dbReference type="EMBL" id="KAK1866241.1"/>
    </source>
</evidence>
<organism evidence="1 2">
    <name type="scientific">Pyropia yezoensis</name>
    <name type="common">Susabi-nori</name>
    <name type="synonym">Porphyra yezoensis</name>
    <dbReference type="NCBI Taxonomy" id="2788"/>
    <lineage>
        <taxon>Eukaryota</taxon>
        <taxon>Rhodophyta</taxon>
        <taxon>Bangiophyceae</taxon>
        <taxon>Bangiales</taxon>
        <taxon>Bangiaceae</taxon>
        <taxon>Pyropia</taxon>
    </lineage>
</organism>
<keyword evidence="2" id="KW-1185">Reference proteome</keyword>
<name>A0ACC3C921_PYRYE</name>
<proteinExistence type="predicted"/>
<dbReference type="Proteomes" id="UP000798662">
    <property type="component" value="Chromosome 2"/>
</dbReference>